<keyword evidence="4" id="KW-1185">Reference proteome</keyword>
<dbReference type="InterPro" id="IPR032093">
    <property type="entry name" value="PhoD_N"/>
</dbReference>
<dbReference type="InterPro" id="IPR018946">
    <property type="entry name" value="PhoD-like_MPP"/>
</dbReference>
<sequence>MSKPHADLSGAQFLHGVASGEPMTNGFLIWTRVSLPDGVSGDVPVAYEVAIDLDFERIVARGKTRTNGVRDWTVKSEVQDLKPGQVYHYRFRVGETVSPIGRSQTLPAGMVDKARFAVVSCSNYAFGHFNVYDAISRRDDIDAVIHLGDYIYEYGIDGYGGEVSKQIGREHVPSHEIITLADYRARHAQYKSDPGSIAMHSAHALIPIWDDHETSNDSWKAGAENHDLSEGDWDERRSAALRAYYEWMPVRDPKPGIAAEALLRTFQWGDLLTLATLETRLMARSEPLNYDTVGPTLATPEGVAQFKTIDLVDERRELLGQPQAAALKMTMTQSVQSGTRWRLIANQIIMAEVQAPNLMPLINSPSIAALAKQVPQIRDYIALTTLDVPLNLDAWDGYPAARERFYDMMTAAGASDLIVLTGDTHEWWANELFAKDGRRMGVELATSAVTSPGGSAYFGEDAATYSRLLNERNVMVRHHNPFGKGYIDLSIGRDSARADFVRVDTILTTDYTAMVDVSFNIARQNGSVVLDAL</sequence>
<accession>A0ABQ5VF82</accession>
<evidence type="ECO:0000259" key="2">
    <source>
        <dbReference type="Pfam" id="PF16655"/>
    </source>
</evidence>
<comment type="caution">
    <text evidence="3">The sequence shown here is derived from an EMBL/GenBank/DDBJ whole genome shotgun (WGS) entry which is preliminary data.</text>
</comment>
<gene>
    <name evidence="3" type="ORF">GCM10007853_30510</name>
</gene>
<name>A0ABQ5VF82_9PROT</name>
<dbReference type="EMBL" id="BSNK01000002">
    <property type="protein sequence ID" value="GLQ25177.1"/>
    <property type="molecule type" value="Genomic_DNA"/>
</dbReference>
<dbReference type="SUPFAM" id="SSF56300">
    <property type="entry name" value="Metallo-dependent phosphatases"/>
    <property type="match status" value="1"/>
</dbReference>
<dbReference type="Gene3D" id="3.60.21.70">
    <property type="entry name" value="PhoD-like phosphatase"/>
    <property type="match status" value="1"/>
</dbReference>
<reference evidence="3" key="2">
    <citation type="submission" date="2023-01" db="EMBL/GenBank/DDBJ databases">
        <title>Draft genome sequence of Algimonas ampicilliniresistens strain NBRC 108219.</title>
        <authorList>
            <person name="Sun Q."/>
            <person name="Mori K."/>
        </authorList>
    </citation>
    <scope>NUCLEOTIDE SEQUENCE</scope>
    <source>
        <strain evidence="3">NBRC 108219</strain>
    </source>
</reference>
<reference evidence="3" key="1">
    <citation type="journal article" date="2014" name="Int. J. Syst. Evol. Microbiol.">
        <title>Complete genome of a new Firmicutes species belonging to the dominant human colonic microbiota ('Ruminococcus bicirculans') reveals two chromosomes and a selective capacity to utilize plant glucans.</title>
        <authorList>
            <consortium name="NISC Comparative Sequencing Program"/>
            <person name="Wegmann U."/>
            <person name="Louis P."/>
            <person name="Goesmann A."/>
            <person name="Henrissat B."/>
            <person name="Duncan S.H."/>
            <person name="Flint H.J."/>
        </authorList>
    </citation>
    <scope>NUCLEOTIDE SEQUENCE</scope>
    <source>
        <strain evidence="3">NBRC 108219</strain>
    </source>
</reference>
<dbReference type="Gene3D" id="2.60.40.380">
    <property type="entry name" value="Purple acid phosphatase-like, N-terminal"/>
    <property type="match status" value="1"/>
</dbReference>
<dbReference type="Pfam" id="PF16655">
    <property type="entry name" value="PhoD_N"/>
    <property type="match status" value="1"/>
</dbReference>
<dbReference type="CDD" id="cd07389">
    <property type="entry name" value="MPP_PhoD"/>
    <property type="match status" value="1"/>
</dbReference>
<dbReference type="InterPro" id="IPR052900">
    <property type="entry name" value="Phospholipid_Metab_Enz"/>
</dbReference>
<organism evidence="3 4">
    <name type="scientific">Algimonas ampicilliniresistens</name>
    <dbReference type="NCBI Taxonomy" id="1298735"/>
    <lineage>
        <taxon>Bacteria</taxon>
        <taxon>Pseudomonadati</taxon>
        <taxon>Pseudomonadota</taxon>
        <taxon>Alphaproteobacteria</taxon>
        <taxon>Maricaulales</taxon>
        <taxon>Robiginitomaculaceae</taxon>
        <taxon>Algimonas</taxon>
    </lineage>
</organism>
<evidence type="ECO:0000313" key="3">
    <source>
        <dbReference type="EMBL" id="GLQ25177.1"/>
    </source>
</evidence>
<evidence type="ECO:0000313" key="4">
    <source>
        <dbReference type="Proteomes" id="UP001161391"/>
    </source>
</evidence>
<feature type="domain" description="PhoD-like phosphatase metallophosphatase" evidence="1">
    <location>
        <begin position="116"/>
        <end position="500"/>
    </location>
</feature>
<protein>
    <submittedName>
        <fullName evidence="3">Alkaline phosphatase</fullName>
    </submittedName>
</protein>
<dbReference type="PANTHER" id="PTHR43606:SF2">
    <property type="entry name" value="ALKALINE PHOSPHATASE FAMILY PROTEIN (AFU_ORTHOLOGUE AFUA_5G03860)"/>
    <property type="match status" value="1"/>
</dbReference>
<dbReference type="Proteomes" id="UP001161391">
    <property type="component" value="Unassembled WGS sequence"/>
</dbReference>
<dbReference type="InterPro" id="IPR029052">
    <property type="entry name" value="Metallo-depent_PP-like"/>
</dbReference>
<dbReference type="Pfam" id="PF09423">
    <property type="entry name" value="PhoD"/>
    <property type="match status" value="1"/>
</dbReference>
<dbReference type="InterPro" id="IPR038607">
    <property type="entry name" value="PhoD-like_sf"/>
</dbReference>
<proteinExistence type="predicted"/>
<dbReference type="PANTHER" id="PTHR43606">
    <property type="entry name" value="PHOSPHATASE, PUTATIVE (AFU_ORTHOLOGUE AFUA_6G08710)-RELATED"/>
    <property type="match status" value="1"/>
</dbReference>
<feature type="domain" description="Phospholipase D N-terminal" evidence="2">
    <location>
        <begin position="15"/>
        <end position="105"/>
    </location>
</feature>
<evidence type="ECO:0000259" key="1">
    <source>
        <dbReference type="Pfam" id="PF09423"/>
    </source>
</evidence>